<gene>
    <name evidence="3" type="ORF">PGLA1383_LOCUS22348</name>
</gene>
<dbReference type="Proteomes" id="UP000654075">
    <property type="component" value="Unassembled WGS sequence"/>
</dbReference>
<feature type="region of interest" description="Disordered" evidence="1">
    <location>
        <begin position="70"/>
        <end position="90"/>
    </location>
</feature>
<feature type="compositionally biased region" description="Low complexity" evidence="1">
    <location>
        <begin position="8"/>
        <end position="35"/>
    </location>
</feature>
<evidence type="ECO:0000256" key="1">
    <source>
        <dbReference type="SAM" id="MobiDB-lite"/>
    </source>
</evidence>
<comment type="caution">
    <text evidence="3">The sequence shown here is derived from an EMBL/GenBank/DDBJ whole genome shotgun (WGS) entry which is preliminary data.</text>
</comment>
<feature type="region of interest" description="Disordered" evidence="1">
    <location>
        <begin position="1"/>
        <end position="58"/>
    </location>
</feature>
<reference evidence="3" key="1">
    <citation type="submission" date="2021-02" db="EMBL/GenBank/DDBJ databases">
        <authorList>
            <person name="Dougan E. K."/>
            <person name="Rhodes N."/>
            <person name="Thang M."/>
            <person name="Chan C."/>
        </authorList>
    </citation>
    <scope>NUCLEOTIDE SEQUENCE</scope>
</reference>
<dbReference type="PANTHER" id="PTHR24074">
    <property type="entry name" value="CO-CHAPERONE PROTEIN DJLA"/>
    <property type="match status" value="1"/>
</dbReference>
<feature type="domain" description="J" evidence="2">
    <location>
        <begin position="438"/>
        <end position="484"/>
    </location>
</feature>
<dbReference type="InterPro" id="IPR001623">
    <property type="entry name" value="DnaJ_domain"/>
</dbReference>
<dbReference type="EMBL" id="CAJNNV010016104">
    <property type="protein sequence ID" value="CAE8604166.1"/>
    <property type="molecule type" value="Genomic_DNA"/>
</dbReference>
<feature type="region of interest" description="Disordered" evidence="1">
    <location>
        <begin position="343"/>
        <end position="375"/>
    </location>
</feature>
<feature type="non-terminal residue" evidence="3">
    <location>
        <position position="1"/>
    </location>
</feature>
<dbReference type="OrthoDB" id="427149at2759"/>
<feature type="compositionally biased region" description="Basic and acidic residues" evidence="1">
    <location>
        <begin position="363"/>
        <end position="375"/>
    </location>
</feature>
<name>A0A813EQ90_POLGL</name>
<evidence type="ECO:0000313" key="3">
    <source>
        <dbReference type="EMBL" id="CAE8604166.1"/>
    </source>
</evidence>
<dbReference type="CDD" id="cd06257">
    <property type="entry name" value="DnaJ"/>
    <property type="match status" value="1"/>
</dbReference>
<dbReference type="Gene3D" id="1.10.287.110">
    <property type="entry name" value="DnaJ domain"/>
    <property type="match status" value="1"/>
</dbReference>
<proteinExistence type="predicted"/>
<dbReference type="Pfam" id="PF00226">
    <property type="entry name" value="DnaJ"/>
    <property type="match status" value="1"/>
</dbReference>
<dbReference type="AlphaFoldDB" id="A0A813EQ90"/>
<feature type="region of interest" description="Disordered" evidence="1">
    <location>
        <begin position="462"/>
        <end position="484"/>
    </location>
</feature>
<protein>
    <recommendedName>
        <fullName evidence="2">J domain-containing protein</fullName>
    </recommendedName>
</protein>
<accession>A0A813EQ90</accession>
<dbReference type="InterPro" id="IPR036869">
    <property type="entry name" value="J_dom_sf"/>
</dbReference>
<evidence type="ECO:0000259" key="2">
    <source>
        <dbReference type="PROSITE" id="PS50076"/>
    </source>
</evidence>
<dbReference type="InterPro" id="IPR050817">
    <property type="entry name" value="DjlA_DnaK_co-chaperone"/>
</dbReference>
<keyword evidence="4" id="KW-1185">Reference proteome</keyword>
<dbReference type="PROSITE" id="PS50076">
    <property type="entry name" value="DNAJ_2"/>
    <property type="match status" value="1"/>
</dbReference>
<sequence>YAHPGLVRSPSGGAGLSRPSSRLSGAGRLSGAARAQVRSDGREVSTPGARPSQRPWGDLFADSVKRDAQMQAGPYRNSMKRSTYGAGDPSPPFQQQDVLPQDVSQWLVETIGAGKLGAVQRDGRTDALQQWVQQWQQQLLQRKLHHKKIALETSLNVRPARVRGVDAPKQEWCKLNGKSRRAIQQWASGQIGGRHCLMLLEHDTAISFFISPLDHLEVSASDVGGSIGLCALSGLSAEAEGSREGGWLYSEVFSKTPDRVLEEALKATVEDVADPLHERNGGLSADQVNLSLRRLAMNAQSVGMRSLLGGGVRQLDGPRCSEEYIRVQVWLELVRMHLQEAAKAADSASGPRMRQSKTAARTPSKERPQQKVADDRPWDDQLIVCELAKPDAELEAEARDMSMEALCRKNLAMEFHLMRLVRQRDHLKNMALLTEQCGSYLVLGLEGPEATEEEVKKAYRDLARKTHPDKVGTEHKDRFQEIQR</sequence>
<evidence type="ECO:0000313" key="4">
    <source>
        <dbReference type="Proteomes" id="UP000654075"/>
    </source>
</evidence>
<feature type="non-terminal residue" evidence="3">
    <location>
        <position position="484"/>
    </location>
</feature>
<organism evidence="3 4">
    <name type="scientific">Polarella glacialis</name>
    <name type="common">Dinoflagellate</name>
    <dbReference type="NCBI Taxonomy" id="89957"/>
    <lineage>
        <taxon>Eukaryota</taxon>
        <taxon>Sar</taxon>
        <taxon>Alveolata</taxon>
        <taxon>Dinophyceae</taxon>
        <taxon>Suessiales</taxon>
        <taxon>Suessiaceae</taxon>
        <taxon>Polarella</taxon>
    </lineage>
</organism>
<dbReference type="SUPFAM" id="SSF46565">
    <property type="entry name" value="Chaperone J-domain"/>
    <property type="match status" value="1"/>
</dbReference>